<dbReference type="Proteomes" id="UP000072660">
    <property type="component" value="Unassembled WGS sequence"/>
</dbReference>
<dbReference type="EMBL" id="LSZO01000038">
    <property type="protein sequence ID" value="KXU39144.1"/>
    <property type="molecule type" value="Genomic_DNA"/>
</dbReference>
<comment type="caution">
    <text evidence="1">The sequence shown here is derived from an EMBL/GenBank/DDBJ whole genome shotgun (WGS) entry which is preliminary data.</text>
</comment>
<dbReference type="RefSeq" id="WP_068387285.1">
    <property type="nucleotide sequence ID" value="NZ_LSZO01000038.1"/>
</dbReference>
<organism evidence="1 2">
    <name type="scientific">Ventosimonas gracilis</name>
    <dbReference type="NCBI Taxonomy" id="1680762"/>
    <lineage>
        <taxon>Bacteria</taxon>
        <taxon>Pseudomonadati</taxon>
        <taxon>Pseudomonadota</taxon>
        <taxon>Gammaproteobacteria</taxon>
        <taxon>Pseudomonadales</taxon>
        <taxon>Ventosimonadaceae</taxon>
        <taxon>Ventosimonas</taxon>
    </lineage>
</organism>
<dbReference type="OrthoDB" id="7028983at2"/>
<dbReference type="AlphaFoldDB" id="A0A139SXB0"/>
<accession>A0A139SXB0</accession>
<reference evidence="1 2" key="1">
    <citation type="submission" date="2016-02" db="EMBL/GenBank/DDBJ databases">
        <authorList>
            <person name="Wen L."/>
            <person name="He K."/>
            <person name="Yang H."/>
        </authorList>
    </citation>
    <scope>NUCLEOTIDE SEQUENCE [LARGE SCALE GENOMIC DNA]</scope>
    <source>
        <strain evidence="1 2">CV58</strain>
    </source>
</reference>
<proteinExistence type="predicted"/>
<protein>
    <recommendedName>
        <fullName evidence="3">Energy transducer TonB</fullName>
    </recommendedName>
</protein>
<evidence type="ECO:0000313" key="2">
    <source>
        <dbReference type="Proteomes" id="UP000072660"/>
    </source>
</evidence>
<evidence type="ECO:0000313" key="1">
    <source>
        <dbReference type="EMBL" id="KXU39144.1"/>
    </source>
</evidence>
<name>A0A139SXB0_9GAMM</name>
<gene>
    <name evidence="1" type="ORF">AXE65_10015</name>
</gene>
<evidence type="ECO:0008006" key="3">
    <source>
        <dbReference type="Google" id="ProtNLM"/>
    </source>
</evidence>
<sequence>MLTEPRRRAVLTAMQVDCWLPRTPLPFAPPPRAHMLNATQRAHVVKKSNEPQTVAAAVRRESADKARLPLAVPTKPAKKRPSVKANALSAPHFSLQLLRAGDCLLLLDCPYGEFLQSREPAYLLLLDISRAAQLPPPRPVGEPVSWPLLANSKVAQDNQAARDYVQGFIRTQQEAQFSACLWLLGADALRFAAGGEAAVFHELYIEGLCNAWVLPALDELLAQQALKAKLWQSMQRVMRRWKADD</sequence>
<keyword evidence="2" id="KW-1185">Reference proteome</keyword>